<feature type="transmembrane region" description="Helical" evidence="1">
    <location>
        <begin position="32"/>
        <end position="59"/>
    </location>
</feature>
<evidence type="ECO:0008006" key="4">
    <source>
        <dbReference type="Google" id="ProtNLM"/>
    </source>
</evidence>
<feature type="transmembrane region" description="Helical" evidence="1">
    <location>
        <begin position="259"/>
        <end position="278"/>
    </location>
</feature>
<proteinExistence type="predicted"/>
<keyword evidence="1" id="KW-0472">Membrane</keyword>
<dbReference type="RefSeq" id="WP_425343628.1">
    <property type="nucleotide sequence ID" value="NZ_JBGUBD010000001.1"/>
</dbReference>
<gene>
    <name evidence="2" type="ORF">ACERK3_00190</name>
</gene>
<evidence type="ECO:0000313" key="3">
    <source>
        <dbReference type="Proteomes" id="UP001575105"/>
    </source>
</evidence>
<organism evidence="2 3">
    <name type="scientific">Natronomicrosphaera hydrolytica</name>
    <dbReference type="NCBI Taxonomy" id="3242702"/>
    <lineage>
        <taxon>Bacteria</taxon>
        <taxon>Pseudomonadati</taxon>
        <taxon>Planctomycetota</taxon>
        <taxon>Phycisphaerae</taxon>
        <taxon>Phycisphaerales</taxon>
        <taxon>Phycisphaeraceae</taxon>
        <taxon>Natronomicrosphaera</taxon>
    </lineage>
</organism>
<keyword evidence="1" id="KW-1133">Transmembrane helix</keyword>
<keyword evidence="1" id="KW-0812">Transmembrane</keyword>
<dbReference type="EMBL" id="JBGUBD010000001">
    <property type="protein sequence ID" value="MFA9476699.1"/>
    <property type="molecule type" value="Genomic_DNA"/>
</dbReference>
<protein>
    <recommendedName>
        <fullName evidence="4">PH domain-containing protein</fullName>
    </recommendedName>
</protein>
<dbReference type="Proteomes" id="UP001575105">
    <property type="component" value="Unassembled WGS sequence"/>
</dbReference>
<reference evidence="2 3" key="1">
    <citation type="submission" date="2024-08" db="EMBL/GenBank/DDBJ databases">
        <title>Whole-genome sequencing of halo(alkali)philic microorganisms from hypersaline lakes.</title>
        <authorList>
            <person name="Sorokin D.Y."/>
            <person name="Merkel A.Y."/>
            <person name="Messina E."/>
            <person name="Yakimov M."/>
        </authorList>
    </citation>
    <scope>NUCLEOTIDE SEQUENCE [LARGE SCALE GENOMIC DNA]</scope>
    <source>
        <strain evidence="2 3">AB-hyl4</strain>
    </source>
</reference>
<evidence type="ECO:0000313" key="2">
    <source>
        <dbReference type="EMBL" id="MFA9476699.1"/>
    </source>
</evidence>
<accession>A0ABV4U1J4</accession>
<name>A0ABV4U1J4_9BACT</name>
<feature type="transmembrane region" description="Helical" evidence="1">
    <location>
        <begin position="290"/>
        <end position="311"/>
    </location>
</feature>
<comment type="caution">
    <text evidence="2">The sequence shown here is derived from an EMBL/GenBank/DDBJ whole genome shotgun (WGS) entry which is preliminary data.</text>
</comment>
<feature type="transmembrane region" description="Helical" evidence="1">
    <location>
        <begin position="65"/>
        <end position="89"/>
    </location>
</feature>
<evidence type="ECO:0000256" key="1">
    <source>
        <dbReference type="SAM" id="Phobius"/>
    </source>
</evidence>
<sequence>MPYAIADADATQTIDLHDGGARFVLPTRQLGVFRWLGVALVGGALLFGLIPLGFIITMVRDGEAFYFLIVPLLILLPIALPIALGLFLFAGHSEVEVNRTQMIYTERCGALRKRWRRPLQDITSLRVVGLDDPALQSQSIRPASSGQLPSALSHLSALVVRTDNQKPMHVGIGYSRALLEPLAAAVSERAATFVGSPLRIETGDDADNLAFGHDGQRNRPLTLDDLPAPPAKATALLERNDVGLTILVPPAGLRGAKGLFGFSLLWCGFMVVFTGLTLSGELDLGQTEVWAFAAFALGFWAIGIGMFVFALNMAKRKAIIDIIGDTLVISRQSLFGTKQHEWTADQLRDIVVGPSGMEVNKRPIMNLQIIPHEGKTLGLFSERADDELEWIAKALKLGLQIGRN</sequence>
<keyword evidence="3" id="KW-1185">Reference proteome</keyword>